<dbReference type="EMBL" id="JACHVA010000009">
    <property type="protein sequence ID" value="MBC2600264.1"/>
    <property type="molecule type" value="Genomic_DNA"/>
</dbReference>
<dbReference type="PROSITE" id="PS51257">
    <property type="entry name" value="PROKAR_LIPOPROTEIN"/>
    <property type="match status" value="1"/>
</dbReference>
<keyword evidence="4" id="KW-1185">Reference proteome</keyword>
<evidence type="ECO:0000313" key="3">
    <source>
        <dbReference type="EMBL" id="MBC2600264.1"/>
    </source>
</evidence>
<reference evidence="3 4" key="1">
    <citation type="submission" date="2020-07" db="EMBL/GenBank/DDBJ databases">
        <authorList>
            <person name="Feng X."/>
        </authorList>
    </citation>
    <scope>NUCLEOTIDE SEQUENCE [LARGE SCALE GENOMIC DNA]</scope>
    <source>
        <strain evidence="3 4">JCM14086</strain>
    </source>
</reference>
<dbReference type="AlphaFoldDB" id="A0A7X1AV36"/>
<dbReference type="Proteomes" id="UP000525652">
    <property type="component" value="Unassembled WGS sequence"/>
</dbReference>
<comment type="caution">
    <text evidence="3">The sequence shown here is derived from an EMBL/GenBank/DDBJ whole genome shotgun (WGS) entry which is preliminary data.</text>
</comment>
<evidence type="ECO:0000256" key="2">
    <source>
        <dbReference type="SAM" id="SignalP"/>
    </source>
</evidence>
<feature type="region of interest" description="Disordered" evidence="1">
    <location>
        <begin position="33"/>
        <end position="52"/>
    </location>
</feature>
<evidence type="ECO:0000313" key="4">
    <source>
        <dbReference type="Proteomes" id="UP000525652"/>
    </source>
</evidence>
<gene>
    <name evidence="3" type="ORF">H5P30_00550</name>
</gene>
<protein>
    <submittedName>
        <fullName evidence="3">Uncharacterized protein</fullName>
    </submittedName>
</protein>
<keyword evidence="2" id="KW-0732">Signal</keyword>
<organism evidence="3 4">
    <name type="scientific">Puniceicoccus vermicola</name>
    <dbReference type="NCBI Taxonomy" id="388746"/>
    <lineage>
        <taxon>Bacteria</taxon>
        <taxon>Pseudomonadati</taxon>
        <taxon>Verrucomicrobiota</taxon>
        <taxon>Opitutia</taxon>
        <taxon>Puniceicoccales</taxon>
        <taxon>Puniceicoccaceae</taxon>
        <taxon>Puniceicoccus</taxon>
    </lineage>
</organism>
<feature type="signal peptide" evidence="2">
    <location>
        <begin position="1"/>
        <end position="32"/>
    </location>
</feature>
<sequence length="75" mass="8345">MERKNNSLLPFRLPLGLISLASLFLLCSCATTAPNEPETAPGPDRAEMAKRSEIKSELNKVFEPIDEKSELLESR</sequence>
<proteinExistence type="predicted"/>
<dbReference type="RefSeq" id="WP_185691019.1">
    <property type="nucleotide sequence ID" value="NZ_JACHVA010000009.1"/>
</dbReference>
<accession>A0A7X1AV36</accession>
<feature type="chain" id="PRO_5030779545" evidence="2">
    <location>
        <begin position="33"/>
        <end position="75"/>
    </location>
</feature>
<name>A0A7X1AV36_9BACT</name>
<evidence type="ECO:0000256" key="1">
    <source>
        <dbReference type="SAM" id="MobiDB-lite"/>
    </source>
</evidence>